<accession>A0A366DHS7</accession>
<dbReference type="CDD" id="cd06261">
    <property type="entry name" value="TM_PBP2"/>
    <property type="match status" value="1"/>
</dbReference>
<dbReference type="PANTHER" id="PTHR30151:SF7">
    <property type="entry name" value="NITRATE IMPORT PERMEASE PROTEIN NRTB"/>
    <property type="match status" value="1"/>
</dbReference>
<evidence type="ECO:0000256" key="2">
    <source>
        <dbReference type="ARBA" id="ARBA00022448"/>
    </source>
</evidence>
<keyword evidence="2 7" id="KW-0813">Transport</keyword>
<feature type="transmembrane region" description="Helical" evidence="7">
    <location>
        <begin position="263"/>
        <end position="282"/>
    </location>
</feature>
<dbReference type="GO" id="GO:0005886">
    <property type="term" value="C:plasma membrane"/>
    <property type="evidence" value="ECO:0007669"/>
    <property type="project" value="UniProtKB-SubCell"/>
</dbReference>
<proteinExistence type="inferred from homology"/>
<evidence type="ECO:0000313" key="11">
    <source>
        <dbReference type="Proteomes" id="UP000252586"/>
    </source>
</evidence>
<dbReference type="PANTHER" id="PTHR30151">
    <property type="entry name" value="ALKANE SULFONATE ABC TRANSPORTER-RELATED, MEMBRANE SUBUNIT"/>
    <property type="match status" value="1"/>
</dbReference>
<dbReference type="OrthoDB" id="3260236at2"/>
<dbReference type="SUPFAM" id="SSF161098">
    <property type="entry name" value="MetI-like"/>
    <property type="match status" value="1"/>
</dbReference>
<dbReference type="InterPro" id="IPR035906">
    <property type="entry name" value="MetI-like_sf"/>
</dbReference>
<dbReference type="Proteomes" id="UP000252586">
    <property type="component" value="Unassembled WGS sequence"/>
</dbReference>
<keyword evidence="3" id="KW-1003">Cell membrane</keyword>
<feature type="transmembrane region" description="Helical" evidence="7">
    <location>
        <begin position="113"/>
        <end position="132"/>
    </location>
</feature>
<evidence type="ECO:0000259" key="9">
    <source>
        <dbReference type="PROSITE" id="PS50928"/>
    </source>
</evidence>
<protein>
    <submittedName>
        <fullName evidence="10">Nitrate/nitrite transport system permease protein</fullName>
    </submittedName>
</protein>
<comment type="subcellular location">
    <subcellularLocation>
        <location evidence="1 7">Cell membrane</location>
        <topology evidence="1 7">Multi-pass membrane protein</topology>
    </subcellularLocation>
</comment>
<name>A0A366DHS7_9NOCA</name>
<feature type="transmembrane region" description="Helical" evidence="7">
    <location>
        <begin position="43"/>
        <end position="64"/>
    </location>
</feature>
<evidence type="ECO:0000313" key="10">
    <source>
        <dbReference type="EMBL" id="RBO89556.1"/>
    </source>
</evidence>
<keyword evidence="6 7" id="KW-0472">Membrane</keyword>
<dbReference type="EMBL" id="QNRE01000007">
    <property type="protein sequence ID" value="RBO89556.1"/>
    <property type="molecule type" value="Genomic_DNA"/>
</dbReference>
<evidence type="ECO:0000256" key="1">
    <source>
        <dbReference type="ARBA" id="ARBA00004651"/>
    </source>
</evidence>
<evidence type="ECO:0000256" key="4">
    <source>
        <dbReference type="ARBA" id="ARBA00022692"/>
    </source>
</evidence>
<dbReference type="AlphaFoldDB" id="A0A366DHS7"/>
<dbReference type="PROSITE" id="PS50928">
    <property type="entry name" value="ABC_TM1"/>
    <property type="match status" value="1"/>
</dbReference>
<dbReference type="FunFam" id="1.10.3720.10:FF:000003">
    <property type="entry name" value="Aliphatic sulfonate ABC transporter permease"/>
    <property type="match status" value="1"/>
</dbReference>
<reference evidence="10 11" key="1">
    <citation type="submission" date="2018-06" db="EMBL/GenBank/DDBJ databases">
        <title>Genomic Encyclopedia of Type Strains, Phase IV (KMG-IV): sequencing the most valuable type-strain genomes for metagenomic binning, comparative biology and taxonomic classification.</title>
        <authorList>
            <person name="Goeker M."/>
        </authorList>
    </citation>
    <scope>NUCLEOTIDE SEQUENCE [LARGE SCALE GENOMIC DNA]</scope>
    <source>
        <strain evidence="10 11">DSM 44599</strain>
    </source>
</reference>
<dbReference type="RefSeq" id="WP_084537454.1">
    <property type="nucleotide sequence ID" value="NZ_QNRE01000007.1"/>
</dbReference>
<feature type="transmembrane region" description="Helical" evidence="7">
    <location>
        <begin position="237"/>
        <end position="257"/>
    </location>
</feature>
<comment type="caution">
    <text evidence="10">The sequence shown here is derived from an EMBL/GenBank/DDBJ whole genome shotgun (WGS) entry which is preliminary data.</text>
</comment>
<dbReference type="GO" id="GO:0042918">
    <property type="term" value="P:alkanesulfonate transmembrane transport"/>
    <property type="evidence" value="ECO:0007669"/>
    <property type="project" value="UniProtKB-ARBA"/>
</dbReference>
<dbReference type="Gene3D" id="1.10.3720.10">
    <property type="entry name" value="MetI-like"/>
    <property type="match status" value="1"/>
</dbReference>
<dbReference type="STRING" id="1210090.GCA_001613185_01922"/>
<dbReference type="Pfam" id="PF00528">
    <property type="entry name" value="BPD_transp_1"/>
    <property type="match status" value="1"/>
</dbReference>
<evidence type="ECO:0000256" key="5">
    <source>
        <dbReference type="ARBA" id="ARBA00022989"/>
    </source>
</evidence>
<evidence type="ECO:0000256" key="7">
    <source>
        <dbReference type="RuleBase" id="RU363032"/>
    </source>
</evidence>
<keyword evidence="11" id="KW-1185">Reference proteome</keyword>
<feature type="domain" description="ABC transmembrane type-1" evidence="9">
    <location>
        <begin position="106"/>
        <end position="286"/>
    </location>
</feature>
<sequence>MTRDLTLDKTIASPAEKASAPPDTAPSVLAKIAADRAALRAQVAGAVLLFLAISVVGIGIWSVATADQGADGLAPTPGGTWDQLVSILKDPFYVTGPASVGIFWHLVASLQRVLTGFLLAAVIAIPLGFLLGNSARIRWATEPFVQVLRPVSPLAWLPLGLALLRDSENTAIFVIVMASLWPILLNTIDGVQKVNPLYMQLARTLEASRAQVIRSIQLPAALPSILTGLRLSLSTGWLVIIAAEMLVGSRGMGYFVWNQWNRLSVPAIVVAILLIGAVGFVLDRLVVWGAKQIPHG</sequence>
<keyword evidence="4 7" id="KW-0812">Transmembrane</keyword>
<keyword evidence="5 7" id="KW-1133">Transmembrane helix</keyword>
<comment type="similarity">
    <text evidence="7">Belongs to the binding-protein-dependent transport system permease family.</text>
</comment>
<organism evidence="10 11">
    <name type="scientific">Nocardia puris</name>
    <dbReference type="NCBI Taxonomy" id="208602"/>
    <lineage>
        <taxon>Bacteria</taxon>
        <taxon>Bacillati</taxon>
        <taxon>Actinomycetota</taxon>
        <taxon>Actinomycetes</taxon>
        <taxon>Mycobacteriales</taxon>
        <taxon>Nocardiaceae</taxon>
        <taxon>Nocardia</taxon>
    </lineage>
</organism>
<dbReference type="InterPro" id="IPR000515">
    <property type="entry name" value="MetI-like"/>
</dbReference>
<evidence type="ECO:0000256" key="3">
    <source>
        <dbReference type="ARBA" id="ARBA00022475"/>
    </source>
</evidence>
<evidence type="ECO:0000256" key="6">
    <source>
        <dbReference type="ARBA" id="ARBA00023136"/>
    </source>
</evidence>
<evidence type="ECO:0000256" key="8">
    <source>
        <dbReference type="SAM" id="MobiDB-lite"/>
    </source>
</evidence>
<feature type="region of interest" description="Disordered" evidence="8">
    <location>
        <begin position="1"/>
        <end position="24"/>
    </location>
</feature>
<gene>
    <name evidence="10" type="ORF">DFR74_107234</name>
</gene>